<comment type="caution">
    <text evidence="2">The sequence shown here is derived from an EMBL/GenBank/DDBJ whole genome shotgun (WGS) entry which is preliminary data.</text>
</comment>
<gene>
    <name evidence="2" type="ORF">A3B13_02480</name>
</gene>
<evidence type="ECO:0000313" key="3">
    <source>
        <dbReference type="Proteomes" id="UP000176287"/>
    </source>
</evidence>
<reference evidence="2 3" key="1">
    <citation type="journal article" date="2016" name="Nat. Commun.">
        <title>Thousands of microbial genomes shed light on interconnected biogeochemical processes in an aquifer system.</title>
        <authorList>
            <person name="Anantharaman K."/>
            <person name="Brown C.T."/>
            <person name="Hug L.A."/>
            <person name="Sharon I."/>
            <person name="Castelle C.J."/>
            <person name="Probst A.J."/>
            <person name="Thomas B.C."/>
            <person name="Singh A."/>
            <person name="Wilkins M.J."/>
            <person name="Karaoz U."/>
            <person name="Brodie E.L."/>
            <person name="Williams K.H."/>
            <person name="Hubbard S.S."/>
            <person name="Banfield J.F."/>
        </authorList>
    </citation>
    <scope>NUCLEOTIDE SEQUENCE [LARGE SCALE GENOMIC DNA]</scope>
</reference>
<protein>
    <recommendedName>
        <fullName evidence="1">DUF5615 domain-containing protein</fullName>
    </recommendedName>
</protein>
<dbReference type="AlphaFoldDB" id="A0A1G2CCM1"/>
<organism evidence="2 3">
    <name type="scientific">Candidatus Liptonbacteria bacterium RIFCSPLOWO2_01_FULL_45_15</name>
    <dbReference type="NCBI Taxonomy" id="1798649"/>
    <lineage>
        <taxon>Bacteria</taxon>
        <taxon>Candidatus Liptoniibacteriota</taxon>
    </lineage>
</organism>
<accession>A0A1G2CCM1</accession>
<proteinExistence type="predicted"/>
<evidence type="ECO:0000313" key="2">
    <source>
        <dbReference type="EMBL" id="OGY98931.1"/>
    </source>
</evidence>
<dbReference type="InterPro" id="IPR041049">
    <property type="entry name" value="DUF5615"/>
</dbReference>
<feature type="domain" description="DUF5615" evidence="1">
    <location>
        <begin position="1"/>
        <end position="107"/>
    </location>
</feature>
<sequence length="115" mass="13125">MKFLLDENVAKSVAQGLREADFTVFHILDIGLVGATDEKVFAFAREKKLIIITHDKDFSNLIRFPLRKHYGVIILRLSNQTPPNVIFYLRRFLAARKNIKSKLVILSEGGARIIT</sequence>
<dbReference type="Pfam" id="PF18480">
    <property type="entry name" value="DUF5615"/>
    <property type="match status" value="1"/>
</dbReference>
<dbReference type="Proteomes" id="UP000176287">
    <property type="component" value="Unassembled WGS sequence"/>
</dbReference>
<dbReference type="EMBL" id="MHKZ01000049">
    <property type="protein sequence ID" value="OGY98931.1"/>
    <property type="molecule type" value="Genomic_DNA"/>
</dbReference>
<evidence type="ECO:0000259" key="1">
    <source>
        <dbReference type="Pfam" id="PF18480"/>
    </source>
</evidence>
<name>A0A1G2CCM1_9BACT</name>
<dbReference type="STRING" id="1798649.A3B13_02480"/>